<dbReference type="OrthoDB" id="6416727at2759"/>
<proteinExistence type="predicted"/>
<dbReference type="Proteomes" id="UP000054359">
    <property type="component" value="Unassembled WGS sequence"/>
</dbReference>
<organism evidence="1 2">
    <name type="scientific">Stegodyphus mimosarum</name>
    <name type="common">African social velvet spider</name>
    <dbReference type="NCBI Taxonomy" id="407821"/>
    <lineage>
        <taxon>Eukaryota</taxon>
        <taxon>Metazoa</taxon>
        <taxon>Ecdysozoa</taxon>
        <taxon>Arthropoda</taxon>
        <taxon>Chelicerata</taxon>
        <taxon>Arachnida</taxon>
        <taxon>Araneae</taxon>
        <taxon>Araneomorphae</taxon>
        <taxon>Entelegynae</taxon>
        <taxon>Eresoidea</taxon>
        <taxon>Eresidae</taxon>
        <taxon>Stegodyphus</taxon>
    </lineage>
</organism>
<reference evidence="1 2" key="1">
    <citation type="submission" date="2013-11" db="EMBL/GenBank/DDBJ databases">
        <title>Genome sequencing of Stegodyphus mimosarum.</title>
        <authorList>
            <person name="Bechsgaard J."/>
        </authorList>
    </citation>
    <scope>NUCLEOTIDE SEQUENCE [LARGE SCALE GENOMIC DNA]</scope>
</reference>
<accession>A0A087U7N9</accession>
<dbReference type="STRING" id="407821.A0A087U7N9"/>
<evidence type="ECO:0000313" key="1">
    <source>
        <dbReference type="EMBL" id="KFM73378.1"/>
    </source>
</evidence>
<dbReference type="GO" id="GO:0032259">
    <property type="term" value="P:methylation"/>
    <property type="evidence" value="ECO:0007669"/>
    <property type="project" value="UniProtKB-KW"/>
</dbReference>
<keyword evidence="1" id="KW-0489">Methyltransferase</keyword>
<dbReference type="GO" id="GO:0008168">
    <property type="term" value="F:methyltransferase activity"/>
    <property type="evidence" value="ECO:0007669"/>
    <property type="project" value="UniProtKB-KW"/>
</dbReference>
<keyword evidence="1" id="KW-0808">Transferase</keyword>
<name>A0A087U7N9_STEMI</name>
<dbReference type="AlphaFoldDB" id="A0A087U7N9"/>
<feature type="non-terminal residue" evidence="1">
    <location>
        <position position="113"/>
    </location>
</feature>
<gene>
    <name evidence="1" type="ORF">X975_05860</name>
</gene>
<keyword evidence="2" id="KW-1185">Reference proteome</keyword>
<dbReference type="EMBL" id="KK118593">
    <property type="protein sequence ID" value="KFM73378.1"/>
    <property type="molecule type" value="Genomic_DNA"/>
</dbReference>
<evidence type="ECO:0000313" key="2">
    <source>
        <dbReference type="Proteomes" id="UP000054359"/>
    </source>
</evidence>
<protein>
    <submittedName>
        <fullName evidence="1">tRNA (Guanine(37)-N1)-methyltransferase</fullName>
    </submittedName>
</protein>
<sequence length="113" mass="13035">MSSDKSNPTDVLAPPVKVHGMTILDRDAFKKEIQIPTLFVSVEKMKLALKVVKPYLLKMRNLQPVQEEGNQRKIFLHPGLFNEKMAHLEQTLKDLPFNVSWTSMQLGYENWTP</sequence>